<proteinExistence type="predicted"/>
<feature type="region of interest" description="Disordered" evidence="1">
    <location>
        <begin position="89"/>
        <end position="115"/>
    </location>
</feature>
<accession>A0ABD6D872</accession>
<dbReference type="EMBL" id="JBHUDM010000002">
    <property type="protein sequence ID" value="MFD1641489.1"/>
    <property type="molecule type" value="Genomic_DNA"/>
</dbReference>
<sequence length="416" mass="45611">MKTRTLILIALVVVGAVAATGVISATTQSSSTTTVAGDSDVTTPDADNYTRLYVEDGYRNVELKPGESDTVTVSVENGEDEAVELSPRIATPPTRSQPPVESSWVSIESDDTTLDAGESREFEISIDVPDDAEIGDYSSFIAFTDETMQYPGRPPQPIHSASIHVNVWQEPTVQVESDTHIYTHLKAGETMTREISVSNNGDQAVPVNPQFNAENNRRYRPSNRDTLDRSWVSIDAPSEIPAGETETVEITVEPPADADRGDYSATVDLGISDPARADDQGYWQQVDLSFQLWTEPDDPFETSFSVSESTSNATLELNTNRYRTAETGQDADFEVTFVSPDGEEITAERSQLTDSGQVNLGAQRDPTQTGETYAAQGSHQTFTYELDDPAAGEWSVRIMPTNTMNFEYEITRSEDT</sequence>
<keyword evidence="3" id="KW-1185">Reference proteome</keyword>
<comment type="caution">
    <text evidence="2">The sequence shown here is derived from an EMBL/GenBank/DDBJ whole genome shotgun (WGS) entry which is preliminary data.</text>
</comment>
<evidence type="ECO:0000313" key="3">
    <source>
        <dbReference type="Proteomes" id="UP001597052"/>
    </source>
</evidence>
<evidence type="ECO:0000313" key="2">
    <source>
        <dbReference type="EMBL" id="MFD1641489.1"/>
    </source>
</evidence>
<dbReference type="Proteomes" id="UP001597052">
    <property type="component" value="Unassembled WGS sequence"/>
</dbReference>
<reference evidence="2 3" key="1">
    <citation type="journal article" date="2019" name="Int. J. Syst. Evol. Microbiol.">
        <title>The Global Catalogue of Microorganisms (GCM) 10K type strain sequencing project: providing services to taxonomists for standard genome sequencing and annotation.</title>
        <authorList>
            <consortium name="The Broad Institute Genomics Platform"/>
            <consortium name="The Broad Institute Genome Sequencing Center for Infectious Disease"/>
            <person name="Wu L."/>
            <person name="Ma J."/>
        </authorList>
    </citation>
    <scope>NUCLEOTIDE SEQUENCE [LARGE SCALE GENOMIC DNA]</scope>
    <source>
        <strain evidence="2 3">CGMCC 1.10593</strain>
    </source>
</reference>
<feature type="region of interest" description="Disordered" evidence="1">
    <location>
        <begin position="200"/>
        <end position="224"/>
    </location>
</feature>
<dbReference type="InterPro" id="IPR013783">
    <property type="entry name" value="Ig-like_fold"/>
</dbReference>
<dbReference type="PANTHER" id="PTHR39198:SF1">
    <property type="entry name" value="ALPHA-GALACTOSIDASE NEW3 DOMAIN-CONTAINING PROTEIN"/>
    <property type="match status" value="1"/>
</dbReference>
<evidence type="ECO:0000256" key="1">
    <source>
        <dbReference type="SAM" id="MobiDB-lite"/>
    </source>
</evidence>
<organism evidence="2 3">
    <name type="scientific">Halohasta litorea</name>
    <dbReference type="NCBI Taxonomy" id="869891"/>
    <lineage>
        <taxon>Archaea</taxon>
        <taxon>Methanobacteriati</taxon>
        <taxon>Methanobacteriota</taxon>
        <taxon>Stenosarchaea group</taxon>
        <taxon>Halobacteria</taxon>
        <taxon>Halobacteriales</taxon>
        <taxon>Haloferacaceae</taxon>
        <taxon>Halohasta</taxon>
    </lineage>
</organism>
<name>A0ABD6D872_9EURY</name>
<dbReference type="AlphaFoldDB" id="A0ABD6D872"/>
<dbReference type="Gene3D" id="2.60.40.10">
    <property type="entry name" value="Immunoglobulins"/>
    <property type="match status" value="2"/>
</dbReference>
<evidence type="ECO:0008006" key="4">
    <source>
        <dbReference type="Google" id="ProtNLM"/>
    </source>
</evidence>
<dbReference type="PANTHER" id="PTHR39198">
    <property type="entry name" value="HYPOTHETICAL MEMBRANE PROTEIN, CONSERVED"/>
    <property type="match status" value="1"/>
</dbReference>
<feature type="compositionally biased region" description="Polar residues" evidence="1">
    <location>
        <begin position="93"/>
        <end position="106"/>
    </location>
</feature>
<gene>
    <name evidence="2" type="ORF">ACFSBW_06335</name>
</gene>
<protein>
    <recommendedName>
        <fullName evidence="4">NPCBM-associated, NEW3 domain of alpha-galactosidase</fullName>
    </recommendedName>
</protein>
<dbReference type="RefSeq" id="WP_256396907.1">
    <property type="nucleotide sequence ID" value="NZ_JANHDJ010000005.1"/>
</dbReference>